<dbReference type="PANTHER" id="PTHR23001">
    <property type="entry name" value="EUKARYOTIC TRANSLATION INITIATION FACTOR"/>
    <property type="match status" value="1"/>
</dbReference>
<evidence type="ECO:0000313" key="6">
    <source>
        <dbReference type="Proteomes" id="UP000198397"/>
    </source>
</evidence>
<evidence type="ECO:0000313" key="5">
    <source>
        <dbReference type="EMBL" id="SNR69090.1"/>
    </source>
</evidence>
<dbReference type="Pfam" id="PF01938">
    <property type="entry name" value="TRAM"/>
    <property type="match status" value="1"/>
</dbReference>
<dbReference type="SMART" id="SM00653">
    <property type="entry name" value="eIF2B_5"/>
    <property type="match status" value="1"/>
</dbReference>
<dbReference type="EMBL" id="FZNQ01000039">
    <property type="protein sequence ID" value="SNR69090.1"/>
    <property type="molecule type" value="Genomic_DNA"/>
</dbReference>
<name>A0A238YDF6_HALVU</name>
<accession>A0A238YDF6</accession>
<feature type="domain" description="TRAM" evidence="4">
    <location>
        <begin position="341"/>
        <end position="399"/>
    </location>
</feature>
<gene>
    <name evidence="5" type="ORF">SAMN06264855_1399</name>
</gene>
<comment type="similarity">
    <text evidence="1">Belongs to the eIF-2-beta/eIF-5 family.</text>
</comment>
<evidence type="ECO:0000256" key="2">
    <source>
        <dbReference type="ARBA" id="ARBA00022540"/>
    </source>
</evidence>
<keyword evidence="6" id="KW-1185">Reference proteome</keyword>
<dbReference type="PROSITE" id="PS50926">
    <property type="entry name" value="TRAM"/>
    <property type="match status" value="1"/>
</dbReference>
<sequence length="399" mass="45344">MHEPIGSDPHGVVPPTFPADWGCVTIAAALERAERAPSSTTPYAELDRCPNCGSHRLKKKLEKYRMEHRRPEPVVCRDCYTHAREEDLRDPLDECPVEVAFAFHLGEHDYLRKMYETSEGRPERETETDFEWIGEEGDLREPVECRFEWLTPADLLDPSARVPPLAEIDDETLTAGVIRLYRPWEDDVGPSYRQLAEWIPYSRQWIGDRIRAWRREEYRDLVADPEAQKDGAFTRLTNLSAIADALSRDPEHVHSKIQQELGTAGQYESGRARYNGNFRERDFQAAVDSYIAAYVTCSECGLPDTRLETEDRTPMLRCEACGAFRPVAKQQKASSHRQADTIESGKTYELEIVGTGRKGDGVAERGEYTIFVPGAQEGETVRAYIKNVSGNLAFARRES</sequence>
<keyword evidence="2 5" id="KW-0396">Initiation factor</keyword>
<keyword evidence="3" id="KW-0648">Protein biosynthesis</keyword>
<dbReference type="InterPro" id="IPR002735">
    <property type="entry name" value="Transl_init_fac_IF2/IF5_dom"/>
</dbReference>
<dbReference type="SUPFAM" id="SSF50249">
    <property type="entry name" value="Nucleic acid-binding proteins"/>
    <property type="match status" value="1"/>
</dbReference>
<dbReference type="NCBIfam" id="NF008993">
    <property type="entry name" value="PRK12336.1"/>
    <property type="match status" value="1"/>
</dbReference>
<dbReference type="InterPro" id="IPR016189">
    <property type="entry name" value="Transl_init_fac_IF2/IF5_N"/>
</dbReference>
<dbReference type="InterPro" id="IPR045196">
    <property type="entry name" value="IF2/IF5"/>
</dbReference>
<dbReference type="InterPro" id="IPR016190">
    <property type="entry name" value="Transl_init_fac_IF2/IF5_Zn-bd"/>
</dbReference>
<dbReference type="Gene3D" id="2.40.50.140">
    <property type="entry name" value="Nucleic acid-binding proteins"/>
    <property type="match status" value="1"/>
</dbReference>
<dbReference type="PANTHER" id="PTHR23001:SF3">
    <property type="entry name" value="EUKARYOTIC TRANSLATION INITIATION FACTOR 2 SUBUNIT 2"/>
    <property type="match status" value="1"/>
</dbReference>
<dbReference type="SUPFAM" id="SSF75689">
    <property type="entry name" value="Zinc-binding domain of translation initiation factor 2 beta"/>
    <property type="match status" value="1"/>
</dbReference>
<dbReference type="InterPro" id="IPR002792">
    <property type="entry name" value="TRAM_dom"/>
</dbReference>
<dbReference type="AlphaFoldDB" id="A0A238YDF6"/>
<evidence type="ECO:0000259" key="4">
    <source>
        <dbReference type="PROSITE" id="PS50926"/>
    </source>
</evidence>
<dbReference type="InterPro" id="IPR012340">
    <property type="entry name" value="NA-bd_OB-fold"/>
</dbReference>
<protein>
    <submittedName>
        <fullName evidence="5">Translation initiation factor aIF-2, beta subunit, putative</fullName>
    </submittedName>
</protein>
<dbReference type="SUPFAM" id="SSF100966">
    <property type="entry name" value="Translation initiation factor 2 beta, aIF2beta, N-terminal domain"/>
    <property type="match status" value="1"/>
</dbReference>
<dbReference type="GO" id="GO:0003743">
    <property type="term" value="F:translation initiation factor activity"/>
    <property type="evidence" value="ECO:0007669"/>
    <property type="project" value="UniProtKB-KW"/>
</dbReference>
<evidence type="ECO:0000256" key="1">
    <source>
        <dbReference type="ARBA" id="ARBA00010397"/>
    </source>
</evidence>
<dbReference type="Gene3D" id="3.30.30.170">
    <property type="match status" value="1"/>
</dbReference>
<reference evidence="5 6" key="1">
    <citation type="submission" date="2017-06" db="EMBL/GenBank/DDBJ databases">
        <authorList>
            <person name="Kim H.J."/>
            <person name="Triplett B.A."/>
        </authorList>
    </citation>
    <scope>NUCLEOTIDE SEQUENCE [LARGE SCALE GENOMIC DNA]</scope>
    <source>
        <strain evidence="5 6">DSM 8800</strain>
    </source>
</reference>
<dbReference type="Proteomes" id="UP000198397">
    <property type="component" value="Unassembled WGS sequence"/>
</dbReference>
<proteinExistence type="inferred from homology"/>
<organism evidence="5 6">
    <name type="scientific">Halorubrum vacuolatum</name>
    <name type="common">Natronobacterium vacuolatum</name>
    <dbReference type="NCBI Taxonomy" id="63740"/>
    <lineage>
        <taxon>Archaea</taxon>
        <taxon>Methanobacteriati</taxon>
        <taxon>Methanobacteriota</taxon>
        <taxon>Stenosarchaea group</taxon>
        <taxon>Halobacteria</taxon>
        <taxon>Halobacteriales</taxon>
        <taxon>Haloferacaceae</taxon>
        <taxon>Halorubrum</taxon>
    </lineage>
</organism>
<dbReference type="Pfam" id="PF01873">
    <property type="entry name" value="eIF-5_eIF-2B"/>
    <property type="match status" value="1"/>
</dbReference>
<evidence type="ECO:0000256" key="3">
    <source>
        <dbReference type="ARBA" id="ARBA00022917"/>
    </source>
</evidence>